<evidence type="ECO:0000256" key="2">
    <source>
        <dbReference type="ARBA" id="ARBA00022679"/>
    </source>
</evidence>
<feature type="active site" description="Proton acceptor; via carboxylate" evidence="4">
    <location>
        <position position="433"/>
    </location>
</feature>
<dbReference type="GO" id="GO:0016746">
    <property type="term" value="F:acyltransferase activity"/>
    <property type="evidence" value="ECO:0007669"/>
    <property type="project" value="UniProtKB-KW"/>
</dbReference>
<feature type="binding site" evidence="4">
    <location>
        <begin position="112"/>
        <end position="117"/>
    </location>
    <ligand>
        <name>acetyl-CoA</name>
        <dbReference type="ChEBI" id="CHEBI:57288"/>
    </ligand>
</feature>
<dbReference type="Gene3D" id="3.40.630.30">
    <property type="match status" value="2"/>
</dbReference>
<dbReference type="InterPro" id="IPR000182">
    <property type="entry name" value="GNAT_dom"/>
</dbReference>
<dbReference type="Pfam" id="PF17668">
    <property type="entry name" value="Acetyltransf_17"/>
    <property type="match status" value="1"/>
</dbReference>
<proteinExistence type="inferred from homology"/>
<dbReference type="InterPro" id="IPR022902">
    <property type="entry name" value="NAcTrfase_Eis"/>
</dbReference>
<evidence type="ECO:0000313" key="7">
    <source>
        <dbReference type="Proteomes" id="UP001595955"/>
    </source>
</evidence>
<evidence type="ECO:0000256" key="1">
    <source>
        <dbReference type="ARBA" id="ARBA00009213"/>
    </source>
</evidence>
<dbReference type="InterPro" id="IPR036527">
    <property type="entry name" value="SCP2_sterol-bd_dom_sf"/>
</dbReference>
<dbReference type="RefSeq" id="WP_122824623.1">
    <property type="nucleotide sequence ID" value="NZ_CP033325.1"/>
</dbReference>
<protein>
    <submittedName>
        <fullName evidence="6">GNAT family N-acetyltransferase</fullName>
        <ecNumber evidence="6">2.3.1.-</ecNumber>
    </submittedName>
</protein>
<keyword evidence="7" id="KW-1185">Reference proteome</keyword>
<keyword evidence="3 4" id="KW-0012">Acyltransferase</keyword>
<dbReference type="PANTHER" id="PTHR37817">
    <property type="entry name" value="N-ACETYLTRANSFERASE EIS"/>
    <property type="match status" value="1"/>
</dbReference>
<accession>A0ABV9DDY8</accession>
<evidence type="ECO:0000256" key="3">
    <source>
        <dbReference type="ARBA" id="ARBA00023315"/>
    </source>
</evidence>
<feature type="active site" description="Proton donor" evidence="4">
    <location>
        <position position="145"/>
    </location>
</feature>
<dbReference type="Gene3D" id="3.30.1050.10">
    <property type="entry name" value="SCP2 sterol-binding domain"/>
    <property type="match status" value="1"/>
</dbReference>
<dbReference type="InterPro" id="IPR025559">
    <property type="entry name" value="Eis_dom"/>
</dbReference>
<comment type="subunit">
    <text evidence="4">Homohexamer; trimer of dimers.</text>
</comment>
<keyword evidence="2 4" id="KW-0808">Transferase</keyword>
<comment type="caution">
    <text evidence="4">Lacks conserved residue(s) required for the propagation of feature annotation.</text>
</comment>
<dbReference type="Proteomes" id="UP001595955">
    <property type="component" value="Unassembled WGS sequence"/>
</dbReference>
<dbReference type="SUPFAM" id="SSF55718">
    <property type="entry name" value="SCP-like"/>
    <property type="match status" value="1"/>
</dbReference>
<evidence type="ECO:0000256" key="4">
    <source>
        <dbReference type="HAMAP-Rule" id="MF_01812"/>
    </source>
</evidence>
<comment type="caution">
    <text evidence="6">The sequence shown here is derived from an EMBL/GenBank/DDBJ whole genome shotgun (WGS) entry which is preliminary data.</text>
</comment>
<dbReference type="EMBL" id="JBHSGF010000009">
    <property type="protein sequence ID" value="MFC4556185.1"/>
    <property type="molecule type" value="Genomic_DNA"/>
</dbReference>
<dbReference type="PANTHER" id="PTHR37817:SF1">
    <property type="entry name" value="N-ACETYLTRANSFERASE EIS"/>
    <property type="match status" value="1"/>
</dbReference>
<dbReference type="EC" id="2.3.1.-" evidence="6"/>
<name>A0ABV9DDY8_9MICO</name>
<reference evidence="7" key="1">
    <citation type="journal article" date="2019" name="Int. J. Syst. Evol. Microbiol.">
        <title>The Global Catalogue of Microorganisms (GCM) 10K type strain sequencing project: providing services to taxonomists for standard genome sequencing and annotation.</title>
        <authorList>
            <consortium name="The Broad Institute Genomics Platform"/>
            <consortium name="The Broad Institute Genome Sequencing Center for Infectious Disease"/>
            <person name="Wu L."/>
            <person name="Ma J."/>
        </authorList>
    </citation>
    <scope>NUCLEOTIDE SEQUENCE [LARGE SCALE GENOMIC DNA]</scope>
    <source>
        <strain evidence="7">JCM 3369</strain>
    </source>
</reference>
<dbReference type="InterPro" id="IPR016181">
    <property type="entry name" value="Acyl_CoA_acyltransferase"/>
</dbReference>
<dbReference type="HAMAP" id="MF_01812">
    <property type="entry name" value="Eis"/>
    <property type="match status" value="1"/>
</dbReference>
<dbReference type="Pfam" id="PF13530">
    <property type="entry name" value="SCP2_2"/>
    <property type="match status" value="1"/>
</dbReference>
<sequence length="433" mass="46427">MTSHPTVDGAVVTTPVPDGYRLAELDTVADRDAIIDLDRWAFAFDIAPEDRSAVVWDLEPGRVVGVWDERDPGARRLAAVHASYAFALPVPGGARLPTAGLTWVGVHPGHRRRGLARAMLTTHLERSIARGEVLSALNAAEVGIYGRYGYGIATQGLKLTLGRGAELREVPGSADLVVELDTLDPARHGDLVQRVHTAVDRPGWITRDTDALRASHLVDWPSARRDAELLRIAVVRTADGEPRGYALFRRSEKWSPTNVAEGTVRVREAVALDPASARALWGTLTDLDLMASVETPWLAPDDALVHQLSDLRAAKPTMVDDVWIRVLDVPAALAARRYPSTVDVVLAVQDDLRAANTGHWHLRGGPEGAEVERTDAPAHLALDVADLGAAYLGGTSLGALANAGRVRELVPGALAPASAAFGWTVEPATSWGF</sequence>
<organism evidence="6 7">
    <name type="scientific">Georgenia faecalis</name>
    <dbReference type="NCBI Taxonomy" id="2483799"/>
    <lineage>
        <taxon>Bacteria</taxon>
        <taxon>Bacillati</taxon>
        <taxon>Actinomycetota</taxon>
        <taxon>Actinomycetes</taxon>
        <taxon>Micrococcales</taxon>
        <taxon>Bogoriellaceae</taxon>
        <taxon>Georgenia</taxon>
    </lineage>
</organism>
<feature type="domain" description="N-acetyltransferase" evidence="5">
    <location>
        <begin position="20"/>
        <end position="177"/>
    </location>
</feature>
<dbReference type="NCBIfam" id="NF002367">
    <property type="entry name" value="PRK01346.1-4"/>
    <property type="match status" value="1"/>
</dbReference>
<evidence type="ECO:0000259" key="5">
    <source>
        <dbReference type="PROSITE" id="PS51186"/>
    </source>
</evidence>
<comment type="similarity">
    <text evidence="1 4">Belongs to the acetyltransferase Eis family.</text>
</comment>
<feature type="binding site" evidence="4">
    <location>
        <begin position="104"/>
        <end position="106"/>
    </location>
    <ligand>
        <name>acetyl-CoA</name>
        <dbReference type="ChEBI" id="CHEBI:57288"/>
    </ligand>
</feature>
<dbReference type="PROSITE" id="PS51186">
    <property type="entry name" value="GNAT"/>
    <property type="match status" value="1"/>
</dbReference>
<dbReference type="Pfam" id="PF13527">
    <property type="entry name" value="Acetyltransf_9"/>
    <property type="match status" value="1"/>
</dbReference>
<evidence type="ECO:0000313" key="6">
    <source>
        <dbReference type="EMBL" id="MFC4556185.1"/>
    </source>
</evidence>
<dbReference type="InterPro" id="IPR051554">
    <property type="entry name" value="Acetyltransferase_Eis"/>
</dbReference>
<gene>
    <name evidence="6" type="ORF">ACFO3F_13085</name>
</gene>
<dbReference type="CDD" id="cd04301">
    <property type="entry name" value="NAT_SF"/>
    <property type="match status" value="1"/>
</dbReference>
<dbReference type="InterPro" id="IPR041380">
    <property type="entry name" value="Acetyltransf_17"/>
</dbReference>
<dbReference type="SUPFAM" id="SSF55729">
    <property type="entry name" value="Acyl-CoA N-acyltransferases (Nat)"/>
    <property type="match status" value="1"/>
</dbReference>